<evidence type="ECO:0000313" key="1">
    <source>
        <dbReference type="EMBL" id="KOF66062.1"/>
    </source>
</evidence>
<name>A0A0L8FN22_OCTBM</name>
<organism evidence="1">
    <name type="scientific">Octopus bimaculoides</name>
    <name type="common">California two-spotted octopus</name>
    <dbReference type="NCBI Taxonomy" id="37653"/>
    <lineage>
        <taxon>Eukaryota</taxon>
        <taxon>Metazoa</taxon>
        <taxon>Spiralia</taxon>
        <taxon>Lophotrochozoa</taxon>
        <taxon>Mollusca</taxon>
        <taxon>Cephalopoda</taxon>
        <taxon>Coleoidea</taxon>
        <taxon>Octopodiformes</taxon>
        <taxon>Octopoda</taxon>
        <taxon>Incirrata</taxon>
        <taxon>Octopodidae</taxon>
        <taxon>Octopus</taxon>
    </lineage>
</organism>
<gene>
    <name evidence="1" type="ORF">OCBIM_22013660mg</name>
</gene>
<dbReference type="EMBL" id="KQ428587">
    <property type="protein sequence ID" value="KOF66062.1"/>
    <property type="molecule type" value="Genomic_DNA"/>
</dbReference>
<accession>A0A0L8FN22</accession>
<sequence>MSHGCPAVPHSIVNLNKILKDQQILIKRQTVMTLASSLLDSATCLAWWAHYGLLRNSHMCPGQNSIQTKSTIFPTTLTCCS</sequence>
<protein>
    <submittedName>
        <fullName evidence="1">Uncharacterized protein</fullName>
    </submittedName>
</protein>
<reference evidence="1" key="1">
    <citation type="submission" date="2015-07" db="EMBL/GenBank/DDBJ databases">
        <title>MeaNS - Measles Nucleotide Surveillance Program.</title>
        <authorList>
            <person name="Tran T."/>
            <person name="Druce J."/>
        </authorList>
    </citation>
    <scope>NUCLEOTIDE SEQUENCE</scope>
    <source>
        <strain evidence="1">UCB-OBI-ISO-001</strain>
        <tissue evidence="1">Gonad</tissue>
    </source>
</reference>
<proteinExistence type="predicted"/>
<dbReference type="AlphaFoldDB" id="A0A0L8FN22"/>